<dbReference type="SUPFAM" id="SSF48208">
    <property type="entry name" value="Six-hairpin glycosidases"/>
    <property type="match status" value="1"/>
</dbReference>
<dbReference type="Gene3D" id="2.60.420.10">
    <property type="entry name" value="Maltose phosphorylase, domain 3"/>
    <property type="match status" value="1"/>
</dbReference>
<dbReference type="InterPro" id="IPR019282">
    <property type="entry name" value="Glycoamylase-like_cons_dom"/>
</dbReference>
<dbReference type="InterPro" id="IPR037018">
    <property type="entry name" value="GH65_N"/>
</dbReference>
<dbReference type="PANTHER" id="PTHR37469">
    <property type="entry name" value="CELLOBIONIC ACID PHOSPHORYLASE-RELATED"/>
    <property type="match status" value="1"/>
</dbReference>
<accession>A0ABR6ZWG5</accession>
<evidence type="ECO:0000313" key="8">
    <source>
        <dbReference type="Proteomes" id="UP000650424"/>
    </source>
</evidence>
<evidence type="ECO:0000259" key="5">
    <source>
        <dbReference type="Pfam" id="PF10091"/>
    </source>
</evidence>
<protein>
    <submittedName>
        <fullName evidence="7">Cyclic beta 1-2 glucan synthetase</fullName>
    </submittedName>
</protein>
<dbReference type="InterPro" id="IPR037820">
    <property type="entry name" value="GH94N_NdvB"/>
</dbReference>
<feature type="transmembrane region" description="Helical" evidence="3">
    <location>
        <begin position="812"/>
        <end position="833"/>
    </location>
</feature>
<keyword evidence="3" id="KW-1133">Transmembrane helix</keyword>
<comment type="caution">
    <text evidence="7">The sequence shown here is derived from an EMBL/GenBank/DDBJ whole genome shotgun (WGS) entry which is preliminary data.</text>
</comment>
<organism evidence="7 8">
    <name type="scientific">Undibacterium hunanense</name>
    <dbReference type="NCBI Taxonomy" id="2762292"/>
    <lineage>
        <taxon>Bacteria</taxon>
        <taxon>Pseudomonadati</taxon>
        <taxon>Pseudomonadota</taxon>
        <taxon>Betaproteobacteria</taxon>
        <taxon>Burkholderiales</taxon>
        <taxon>Oxalobacteraceae</taxon>
        <taxon>Undibacterium</taxon>
    </lineage>
</organism>
<name>A0ABR6ZWG5_9BURK</name>
<keyword evidence="1" id="KW-0328">Glycosyltransferase</keyword>
<dbReference type="InterPro" id="IPR012341">
    <property type="entry name" value="6hp_glycosidase-like_sf"/>
</dbReference>
<dbReference type="SMART" id="SM01068">
    <property type="entry name" value="CBM_X"/>
    <property type="match status" value="2"/>
</dbReference>
<keyword evidence="8" id="KW-1185">Reference proteome</keyword>
<reference evidence="7 8" key="1">
    <citation type="submission" date="2020-08" db="EMBL/GenBank/DDBJ databases">
        <title>Novel species isolated from subtropical streams in China.</title>
        <authorList>
            <person name="Lu H."/>
        </authorList>
    </citation>
    <scope>NUCLEOTIDE SEQUENCE [LARGE SCALE GENOMIC DNA]</scope>
    <source>
        <strain evidence="7 8">CY18W</strain>
    </source>
</reference>
<evidence type="ECO:0000259" key="6">
    <source>
        <dbReference type="Pfam" id="PF17167"/>
    </source>
</evidence>
<evidence type="ECO:0000256" key="3">
    <source>
        <dbReference type="SAM" id="Phobius"/>
    </source>
</evidence>
<feature type="transmembrane region" description="Helical" evidence="3">
    <location>
        <begin position="380"/>
        <end position="403"/>
    </location>
</feature>
<dbReference type="Pfam" id="PF17167">
    <property type="entry name" value="Glyco_hydro_94"/>
    <property type="match status" value="1"/>
</dbReference>
<dbReference type="Pfam" id="PF10091">
    <property type="entry name" value="Glycoamylase"/>
    <property type="match status" value="1"/>
</dbReference>
<dbReference type="InterPro" id="IPR008928">
    <property type="entry name" value="6-hairpin_glycosidase_sf"/>
</dbReference>
<dbReference type="EMBL" id="JACOGF010000012">
    <property type="protein sequence ID" value="MBC3919994.1"/>
    <property type="molecule type" value="Genomic_DNA"/>
</dbReference>
<evidence type="ECO:0000256" key="1">
    <source>
        <dbReference type="ARBA" id="ARBA00022676"/>
    </source>
</evidence>
<feature type="domain" description="Glycosyl hydrolase 94 supersandwich" evidence="4">
    <location>
        <begin position="2077"/>
        <end position="2335"/>
    </location>
</feature>
<proteinExistence type="predicted"/>
<dbReference type="InterPro" id="IPR011013">
    <property type="entry name" value="Gal_mutarotase_sf_dom"/>
</dbReference>
<dbReference type="SUPFAM" id="SSF74650">
    <property type="entry name" value="Galactose mutarotase-like"/>
    <property type="match status" value="2"/>
</dbReference>
<dbReference type="Gene3D" id="2.70.98.40">
    <property type="entry name" value="Glycoside hydrolase, family 65, N-terminal domain"/>
    <property type="match status" value="2"/>
</dbReference>
<dbReference type="InterPro" id="IPR033432">
    <property type="entry name" value="GH94_catalytic"/>
</dbReference>
<evidence type="ECO:0000256" key="2">
    <source>
        <dbReference type="ARBA" id="ARBA00022679"/>
    </source>
</evidence>
<feature type="domain" description="Glycosyl hydrolase 94 supersandwich" evidence="4">
    <location>
        <begin position="1569"/>
        <end position="1847"/>
    </location>
</feature>
<dbReference type="Gene3D" id="1.50.10.10">
    <property type="match status" value="1"/>
</dbReference>
<keyword evidence="3" id="KW-0472">Membrane</keyword>
<gene>
    <name evidence="7" type="ORF">H8L32_21165</name>
</gene>
<feature type="domain" description="Glycoamylase-like" evidence="5">
    <location>
        <begin position="1323"/>
        <end position="1527"/>
    </location>
</feature>
<keyword evidence="3" id="KW-0812">Transmembrane</keyword>
<sequence>MEQHGRILANSHKLSSVFGRDQLLSRLADNQLIIMNTCSLLTEAVKDGQQVTPAAAWLLDNFYLIEEQIRTARRHLPKNYSKELPRLLRGSAAGRPRVYDIALETISHGDGRVDPENLSRFISAYQLVSVLKLGELWAIPIMLRLALIENLRRVATRLTNAHKSRDLAASWASRMTETADNDPSNLILLVADMSRSHPPLESAFVAEMVRRLQGQGPALALPLNWLSQRLAENGQTIEQLVHQESQQQAADQVSISNSIGSLRFLTAMDWREFVENMSVVDRFLRDDPAGIYAGMDFATRDMYRHAVEKIAKRSTLTESEIAGNAIRYAHECAVKKGHTDRSAHVGYFLVGKGVTELERSAAIHLPLPELIQHAGRKSAFSIYIGSIIIVSLLTTGLLFGLARQYATNVYILITFTLASLLASSQFALNMVNWIVTLIALPRPLPRMDFSKGIPVEFSTLVVVPSLLIDLQSIDNLCDAMEIRFLANSDANLRFCLLTDFTDADQEHLPEDAILLDRLSRNTAELNRKYPRPGGDHFLAMHRPRVWNSQEKIWMAYERKRGKLGALNSYLRGGGDQVFTCIIGNVSGLERMKYVITLDTDTELPRDAARKFAAAMAHPLNRASYDEDKKRVVEGYGILQPRVAVSLPEKDASFYKLLCSGDVGIDPYTRSVSDVYQDVFGEGSFIGKGIYDIDVFEHALKDRMPENRILSHDLLEGCYARAGLLSDVQLYEEYPSSYLADVKRRHRWIRGDWQIASWLLPKVPGMGKTRHTNTLSMLSRWKLLDNLRRSLVPVALTTFLIIGWSAISHAWLWNSVMIAFLLLPSLSAFFLGLFQQPEDVFFRQHLLSLLRSTRQHFMQAFLNLAFLPFEAWTNADAIIRTQWRVIVSRHHLLEWNPSIISNHQNGNGIWSSIRRMWMAPALSLLILAGLLWEKNAALAAALPFLLLWAGSPLLAYRISRAQTRRDAHLSPSQTAFLHALSRKTWLFFETYVDAEDNWLPPDNVQFQPVAVTAHRTSPTNMGLSLLANLAAYDFAYIPAGQLLQRTQNTFGSLAKLERFQGHFYNWYDTKTLSPLQPLYISTVDSGNLAGHLLTLRPGLRELIDAPICQANIFCGLRDTFQILKQELNGEIPDQLSGFAADLDNLCLTSAHSLTVIHDCLRRLTYHADVYLNHLHLASDAPVQIWASALSRQCHAQLDEIIFLAPWVSLPDPAKWMQAHPELDIIPSLQTLAKLVDALPSLENDSLASHQRTEPEAANHSLAMLISEASQRAAMRILQIQQLILQTGEFARMEYDFLYDATTHLLTIGYNVHERRRDAGCYDLLASEARLATFVAIAQGQIPQESWFALGRQLTIAGGEPILLSWSGSMFEYLMPLLVMPNFQNTLLDQTYRSVVQRQIEYGQQRNVPWGISESGYNTFDAQLNYQYRAFGVPGLGFKRGLGDDLVIAPYASMMALMVVPEQACSNLEQLSAQGFEGKFGFFEAIDYTPSRLPRGQAYTVIRSFMVHHQGMGFLSLAYLLLDRPLQRRFESDPFFQATMSLLHERVPKATATYSNTTELADIRTGHAGQEMPLRILHHVNTRTPEVQLLSNGRYHVMISNTGGSYSRWNDLAVTRWAEDSTRDHWGTFCYVRDVESGRYWSTAFQPCLVTSPNYEVIFSEGRAEFRRSDNNLDMHTEIVVSPEDDIELRRTRITNRSRTRRTIDFTTYAEVVLAPAAADAMHPAFSKLFVETSILPAQHAIVCARRPRSVDEKVPSMFHLIALHGAGMDKLSYETDRAKFIGRGNTLEKPDAMRVGRLSGSHGSVLDPVVAIRCQITLEAEQVVTIDVVTGIAENRDLCLALIEKYQDQHLADRVIELSWTHNQVVLRQLNATETDAQLYGRLANSVIYVNPLLRADASVLIRNHRGQSGLWSYAISGDLPIVLLQINHQDNIELVRQLVQAHAYWRAKGLAVDLVIWNEDHANYRQALQDQIIGLISSVTGTHAIERPGGIFVRLVEQISNEDKILFQSVARVILSDNRGTLAEQLNRRDLLEVKVPKLVPTRSASYDISRTAPARNPQKEQLHADNGLGGFSEDGREYVITTSAARTTPAPWVNILANPHFGSVISESGQAYTWAENAHEFRLTPWNNDPVCDSSGEAFYLRDEDTGAIWSPTALPCRGSGDYTTRHGFGYSIFTHEENAVRTELTVFVALDCAIKYSILRVQNLSEEQRNLSATGYVEWVLGDLRPKSAMHIVTGIDPASGCLVARNPYNTEFQGRTAFFDIDSNNRSYTGDRNEFIGRNGHLQQPAALERIRLSGKTGAGLDPCGALQLAFELSAGQEKVMVFMLGMANASQANITPLILERRGIVAAEQALAKVHQYWRETLGTVQVNTPDQGLNMLANGWLLYQTIACRLWARSGYYQSGGAFGFRDQLQDSMALVHTQQKLARDQLLLSAAHQFSEGDVQHWWHPPSDRGVRTHCSDDYLWLPLAVARYVSASGDRGILNEQIFYIEARAVNQDEDSYYDLPVRSGQSASLYSHCVKAIQHGLRFGSHGLPLIGSCDWNDGMDKVGHLGKGESVWLAFFLHQVLTRFADIARLQQDHDFAALCKDQARQLSKNIDEHAWDGDWYRRAYFDDGSALGSAHNVECQIDSISQSWAVLSEAADPQRALHAMQAVDQRLVRRQDQIIQLLQPAFDQSGQNPGYIRGYVPGVRENGGQYTHAAIWTAMAFAKMGDAERAWDAFQIINPINHGNSVDTIARYKVEPYVVAADVYAAEPHIGRGGWTWYTGSAGWMYTFIMESLLGLRREGNHLSFTPCVPADWKDFSMCYHYLNTTYHIHIRLQDATYGQSKLYVDGAVMANLSLTLLDDKLEHKVELDYVRTTTKS</sequence>
<dbReference type="Gene3D" id="1.50.10.140">
    <property type="match status" value="2"/>
</dbReference>
<dbReference type="Pfam" id="PF06165">
    <property type="entry name" value="GH94_b-supersand"/>
    <property type="match status" value="2"/>
</dbReference>
<evidence type="ECO:0000313" key="7">
    <source>
        <dbReference type="EMBL" id="MBC3919994.1"/>
    </source>
</evidence>
<dbReference type="CDD" id="cd11756">
    <property type="entry name" value="GH94N_ChvB_NdvB_1_like"/>
    <property type="match status" value="1"/>
</dbReference>
<feature type="transmembrane region" description="Helical" evidence="3">
    <location>
        <begin position="789"/>
        <end position="806"/>
    </location>
</feature>
<keyword evidence="2" id="KW-0808">Transferase</keyword>
<dbReference type="PANTHER" id="PTHR37469:SF2">
    <property type="entry name" value="CELLOBIONIC ACID PHOSPHORYLASE"/>
    <property type="match status" value="1"/>
</dbReference>
<feature type="transmembrane region" description="Helical" evidence="3">
    <location>
        <begin position="409"/>
        <end position="440"/>
    </location>
</feature>
<dbReference type="InterPro" id="IPR052047">
    <property type="entry name" value="GH94_Enzymes"/>
</dbReference>
<dbReference type="InterPro" id="IPR010383">
    <property type="entry name" value="Glyco_hydrolase_94_b-supersand"/>
</dbReference>
<dbReference type="Proteomes" id="UP000650424">
    <property type="component" value="Unassembled WGS sequence"/>
</dbReference>
<dbReference type="InterPro" id="IPR037824">
    <property type="entry name" value="GH94N_2_NdvB"/>
</dbReference>
<dbReference type="CDD" id="cd11753">
    <property type="entry name" value="GH94N_ChvB_NdvB_2_like"/>
    <property type="match status" value="1"/>
</dbReference>
<feature type="domain" description="Glycosyl hydrolase 94 catalytic" evidence="6">
    <location>
        <begin position="2361"/>
        <end position="2785"/>
    </location>
</feature>
<evidence type="ECO:0000259" key="4">
    <source>
        <dbReference type="Pfam" id="PF06165"/>
    </source>
</evidence>